<dbReference type="AlphaFoldDB" id="A0A5E4YF13"/>
<evidence type="ECO:0008006" key="4">
    <source>
        <dbReference type="Google" id="ProtNLM"/>
    </source>
</evidence>
<feature type="signal peptide" evidence="1">
    <location>
        <begin position="1"/>
        <end position="28"/>
    </location>
</feature>
<proteinExistence type="predicted"/>
<organism evidence="2 3">
    <name type="scientific">Pandoraea commovens</name>
    <dbReference type="NCBI Taxonomy" id="2508289"/>
    <lineage>
        <taxon>Bacteria</taxon>
        <taxon>Pseudomonadati</taxon>
        <taxon>Pseudomonadota</taxon>
        <taxon>Betaproteobacteria</taxon>
        <taxon>Burkholderiales</taxon>
        <taxon>Burkholderiaceae</taxon>
        <taxon>Pandoraea</taxon>
    </lineage>
</organism>
<accession>A0A5E4YF13</accession>
<evidence type="ECO:0000256" key="1">
    <source>
        <dbReference type="SAM" id="SignalP"/>
    </source>
</evidence>
<sequence length="380" mass="41299">MANRGVAVTACANAARSFVIVVAIAALAGCSATQIHSKDSLQSAADGFDAAVKASADAFDTELKSRSRVRRIEAVEYYVQTRHVKANEVRIFDIDADDPQGSFARFVCAGTDDFVREKAALSFDTAYAGGLKQVLAEGDNSIGGQWSRFQALRKPITVPGIPDGTVPKNAVAACAADLKRRLIDWKQGRPSTAVSTEAVTAVIPVAVAAYKALAALIQTGLTAYNDMAAKERFAKYVNEFHPQFETVMNNDFKESTVADAWNRRQIASLQRPYATFLKLLLTPAKISNADDDIRIRELGMLANEQLAEYDALHASPSPVLLRNKLIEAESQLVTLVNDKHVSIAELVAFFKELKDDFDKAKTQYAAADAAVRAVPEAWKQ</sequence>
<feature type="chain" id="PRO_5022912452" description="Lipoprotein" evidence="1">
    <location>
        <begin position="29"/>
        <end position="380"/>
    </location>
</feature>
<evidence type="ECO:0000313" key="2">
    <source>
        <dbReference type="EMBL" id="VVE46673.1"/>
    </source>
</evidence>
<evidence type="ECO:0000313" key="3">
    <source>
        <dbReference type="Proteomes" id="UP000343335"/>
    </source>
</evidence>
<dbReference type="PROSITE" id="PS51257">
    <property type="entry name" value="PROKAR_LIPOPROTEIN"/>
    <property type="match status" value="1"/>
</dbReference>
<keyword evidence="1" id="KW-0732">Signal</keyword>
<reference evidence="2 3" key="1">
    <citation type="submission" date="2019-08" db="EMBL/GenBank/DDBJ databases">
        <authorList>
            <person name="Peeters C."/>
        </authorList>
    </citation>
    <scope>NUCLEOTIDE SEQUENCE [LARGE SCALE GENOMIC DNA]</scope>
    <source>
        <strain evidence="2 3">LMG 31010</strain>
    </source>
</reference>
<dbReference type="RefSeq" id="WP_150666159.1">
    <property type="nucleotide sequence ID" value="NZ_CABPSA010000009.1"/>
</dbReference>
<dbReference type="OrthoDB" id="8936319at2"/>
<dbReference type="EMBL" id="CABPSA010000009">
    <property type="protein sequence ID" value="VVE46673.1"/>
    <property type="molecule type" value="Genomic_DNA"/>
</dbReference>
<gene>
    <name evidence="2" type="ORF">PCO31010_04457</name>
</gene>
<protein>
    <recommendedName>
        <fullName evidence="4">Lipoprotein</fullName>
    </recommendedName>
</protein>
<dbReference type="Proteomes" id="UP000343335">
    <property type="component" value="Unassembled WGS sequence"/>
</dbReference>
<name>A0A5E4YF13_9BURK</name>